<dbReference type="InterPro" id="IPR011083">
    <property type="entry name" value="Phage_tail_collar_dom"/>
</dbReference>
<organism evidence="2 3">
    <name type="scientific">Paenibacillus cellulosilyticus</name>
    <dbReference type="NCBI Taxonomy" id="375489"/>
    <lineage>
        <taxon>Bacteria</taxon>
        <taxon>Bacillati</taxon>
        <taxon>Bacillota</taxon>
        <taxon>Bacilli</taxon>
        <taxon>Bacillales</taxon>
        <taxon>Paenibacillaceae</taxon>
        <taxon>Paenibacillus</taxon>
    </lineage>
</organism>
<dbReference type="Gene3D" id="3.90.1340.10">
    <property type="entry name" value="Phage tail collar domain"/>
    <property type="match status" value="1"/>
</dbReference>
<dbReference type="EMBL" id="QGTQ01000012">
    <property type="protein sequence ID" value="PWW00757.1"/>
    <property type="molecule type" value="Genomic_DNA"/>
</dbReference>
<evidence type="ECO:0000313" key="2">
    <source>
        <dbReference type="EMBL" id="PWW00757.1"/>
    </source>
</evidence>
<gene>
    <name evidence="2" type="ORF">DFQ01_112110</name>
</gene>
<dbReference type="OrthoDB" id="9810174at2"/>
<dbReference type="SUPFAM" id="SSF88874">
    <property type="entry name" value="Receptor-binding domain of short tail fibre protein gp12"/>
    <property type="match status" value="1"/>
</dbReference>
<sequence>MSDQFIAEIRMFAGSFAPLGWAFCNGQTLPIAQNTALFSLIGTYYGGDGKTTFALPNLQGTVPIQQGQGLGLSARVIGESGGNQTVTLLQSEIPYHSHSLNYGEASVPLEAPANSLPTAPQGRRAPLAYITGLTSQNTVHLHASTVGAAGGSSPHNNMQPYLAVNFIIALQGDFPMRE</sequence>
<keyword evidence="3" id="KW-1185">Reference proteome</keyword>
<dbReference type="Proteomes" id="UP000246635">
    <property type="component" value="Unassembled WGS sequence"/>
</dbReference>
<dbReference type="InterPro" id="IPR037053">
    <property type="entry name" value="Phage_tail_collar_dom_sf"/>
</dbReference>
<evidence type="ECO:0000259" key="1">
    <source>
        <dbReference type="Pfam" id="PF07484"/>
    </source>
</evidence>
<dbReference type="RefSeq" id="WP_110044973.1">
    <property type="nucleotide sequence ID" value="NZ_CP054612.1"/>
</dbReference>
<dbReference type="AlphaFoldDB" id="A0A2V2YRT0"/>
<reference evidence="2 3" key="1">
    <citation type="submission" date="2018-05" db="EMBL/GenBank/DDBJ databases">
        <title>Genomic Encyclopedia of Type Strains, Phase III (KMG-III): the genomes of soil and plant-associated and newly described type strains.</title>
        <authorList>
            <person name="Whitman W."/>
        </authorList>
    </citation>
    <scope>NUCLEOTIDE SEQUENCE [LARGE SCALE GENOMIC DNA]</scope>
    <source>
        <strain evidence="2 3">CECT 5696</strain>
    </source>
</reference>
<dbReference type="Pfam" id="PF07484">
    <property type="entry name" value="Collar"/>
    <property type="match status" value="1"/>
</dbReference>
<evidence type="ECO:0000313" key="3">
    <source>
        <dbReference type="Proteomes" id="UP000246635"/>
    </source>
</evidence>
<feature type="domain" description="Phage tail collar" evidence="1">
    <location>
        <begin position="8"/>
        <end position="63"/>
    </location>
</feature>
<protein>
    <submittedName>
        <fullName evidence="2">Microcystin-dependent protein</fullName>
    </submittedName>
</protein>
<proteinExistence type="predicted"/>
<name>A0A2V2YRT0_9BACL</name>
<accession>A0A2V2YRT0</accession>
<comment type="caution">
    <text evidence="2">The sequence shown here is derived from an EMBL/GenBank/DDBJ whole genome shotgun (WGS) entry which is preliminary data.</text>
</comment>